<evidence type="ECO:0000313" key="1">
    <source>
        <dbReference type="EMBL" id="QJH98671.1"/>
    </source>
</evidence>
<reference evidence="1" key="1">
    <citation type="submission" date="2020-03" db="EMBL/GenBank/DDBJ databases">
        <title>The deep terrestrial virosphere.</title>
        <authorList>
            <person name="Holmfeldt K."/>
            <person name="Nilsson E."/>
            <person name="Simone D."/>
            <person name="Lopez-Fernandez M."/>
            <person name="Wu X."/>
            <person name="de Brujin I."/>
            <person name="Lundin D."/>
            <person name="Andersson A."/>
            <person name="Bertilsson S."/>
            <person name="Dopson M."/>
        </authorList>
    </citation>
    <scope>NUCLEOTIDE SEQUENCE</scope>
    <source>
        <strain evidence="1">TM448B01363</strain>
    </source>
</reference>
<gene>
    <name evidence="1" type="ORF">TM448B01363_0003</name>
</gene>
<dbReference type="EMBL" id="MT144747">
    <property type="protein sequence ID" value="QJH98671.1"/>
    <property type="molecule type" value="Genomic_DNA"/>
</dbReference>
<organism evidence="1">
    <name type="scientific">viral metagenome</name>
    <dbReference type="NCBI Taxonomy" id="1070528"/>
    <lineage>
        <taxon>unclassified sequences</taxon>
        <taxon>metagenomes</taxon>
        <taxon>organismal metagenomes</taxon>
    </lineage>
</organism>
<protein>
    <submittedName>
        <fullName evidence="1">Uncharacterized protein</fullName>
    </submittedName>
</protein>
<name>A0A6M3XLF0_9ZZZZ</name>
<accession>A0A6M3XLF0</accession>
<sequence length="115" mass="12696">MVRVRKPDDIVELGKLNIPNLILRIYVGYFIRSGAACYDYRPISIKPEIIIAHFNYVGIGLIKDEFDKAGFFGGIFYFCYISCAGSGDCRAVGSYKEVLNYLAGIGILGDVSPAE</sequence>
<dbReference type="AlphaFoldDB" id="A0A6M3XLF0"/>
<proteinExistence type="predicted"/>